<dbReference type="Proteomes" id="UP000029843">
    <property type="component" value="Unassembled WGS sequence"/>
</dbReference>
<dbReference type="EMBL" id="JQED01000015">
    <property type="protein sequence ID" value="KGJ93100.1"/>
    <property type="molecule type" value="Genomic_DNA"/>
</dbReference>
<evidence type="ECO:0000313" key="2">
    <source>
        <dbReference type="Proteomes" id="UP000029843"/>
    </source>
</evidence>
<evidence type="ECO:0000313" key="1">
    <source>
        <dbReference type="EMBL" id="KGJ93100.1"/>
    </source>
</evidence>
<gene>
    <name evidence="1" type="ORF">ND2E_2566</name>
</gene>
<dbReference type="OrthoDB" id="6387849at2"/>
<dbReference type="AlphaFoldDB" id="A0A099KSE3"/>
<protein>
    <recommendedName>
        <fullName evidence="3">Orphan protein</fullName>
    </recommendedName>
</protein>
<comment type="caution">
    <text evidence="1">The sequence shown here is derived from an EMBL/GenBank/DDBJ whole genome shotgun (WGS) entry which is preliminary data.</text>
</comment>
<dbReference type="RefSeq" id="WP_033093316.1">
    <property type="nucleotide sequence ID" value="NZ_JQED01000015.1"/>
</dbReference>
<evidence type="ECO:0008006" key="3">
    <source>
        <dbReference type="Google" id="ProtNLM"/>
    </source>
</evidence>
<dbReference type="PATRIC" id="fig|28229.4.peg.1597"/>
<name>A0A099KSE3_COLPS</name>
<reference evidence="1 2" key="1">
    <citation type="submission" date="2014-08" db="EMBL/GenBank/DDBJ databases">
        <title>Genomic and Phenotypic Diversity of Colwellia psychrerythraea strains from Disparate Marine Basins.</title>
        <authorList>
            <person name="Techtmann S.M."/>
            <person name="Stelling S.C."/>
            <person name="Utturkar S.M."/>
            <person name="Alshibli N."/>
            <person name="Harris A."/>
            <person name="Brown S.D."/>
            <person name="Hazen T.C."/>
        </authorList>
    </citation>
    <scope>NUCLEOTIDE SEQUENCE [LARGE SCALE GENOMIC DNA]</scope>
    <source>
        <strain evidence="1 2">ND2E</strain>
    </source>
</reference>
<sequence length="71" mass="7842">MNIDIKQFAALQKASKASFFEQQKLVKQIMLGKTVLCKTCQQPLTLHTPEQSALTGIRCVKGCTDIALDFA</sequence>
<organism evidence="1 2">
    <name type="scientific">Colwellia psychrerythraea</name>
    <name type="common">Vibrio psychroerythus</name>
    <dbReference type="NCBI Taxonomy" id="28229"/>
    <lineage>
        <taxon>Bacteria</taxon>
        <taxon>Pseudomonadati</taxon>
        <taxon>Pseudomonadota</taxon>
        <taxon>Gammaproteobacteria</taxon>
        <taxon>Alteromonadales</taxon>
        <taxon>Colwelliaceae</taxon>
        <taxon>Colwellia</taxon>
    </lineage>
</organism>
<proteinExistence type="predicted"/>
<accession>A0A099KSE3</accession>